<dbReference type="EMBL" id="BEZZ01048047">
    <property type="protein sequence ID" value="GCC40644.1"/>
    <property type="molecule type" value="Genomic_DNA"/>
</dbReference>
<evidence type="ECO:0000313" key="2">
    <source>
        <dbReference type="Proteomes" id="UP000287033"/>
    </source>
</evidence>
<dbReference type="AlphaFoldDB" id="A0A401TDF7"/>
<protein>
    <submittedName>
        <fullName evidence="1">Uncharacterized protein</fullName>
    </submittedName>
</protein>
<reference evidence="1 2" key="1">
    <citation type="journal article" date="2018" name="Nat. Ecol. Evol.">
        <title>Shark genomes provide insights into elasmobranch evolution and the origin of vertebrates.</title>
        <authorList>
            <person name="Hara Y"/>
            <person name="Yamaguchi K"/>
            <person name="Onimaru K"/>
            <person name="Kadota M"/>
            <person name="Koyanagi M"/>
            <person name="Keeley SD"/>
            <person name="Tatsumi K"/>
            <person name="Tanaka K"/>
            <person name="Motone F"/>
            <person name="Kageyama Y"/>
            <person name="Nozu R"/>
            <person name="Adachi N"/>
            <person name="Nishimura O"/>
            <person name="Nakagawa R"/>
            <person name="Tanegashima C"/>
            <person name="Kiyatake I"/>
            <person name="Matsumoto R"/>
            <person name="Murakumo K"/>
            <person name="Nishida K"/>
            <person name="Terakita A"/>
            <person name="Kuratani S"/>
            <person name="Sato K"/>
            <person name="Hyodo S Kuraku.S."/>
        </authorList>
    </citation>
    <scope>NUCLEOTIDE SEQUENCE [LARGE SCALE GENOMIC DNA]</scope>
</reference>
<dbReference type="Proteomes" id="UP000287033">
    <property type="component" value="Unassembled WGS sequence"/>
</dbReference>
<organism evidence="1 2">
    <name type="scientific">Chiloscyllium punctatum</name>
    <name type="common">Brownbanded bambooshark</name>
    <name type="synonym">Hemiscyllium punctatum</name>
    <dbReference type="NCBI Taxonomy" id="137246"/>
    <lineage>
        <taxon>Eukaryota</taxon>
        <taxon>Metazoa</taxon>
        <taxon>Chordata</taxon>
        <taxon>Craniata</taxon>
        <taxon>Vertebrata</taxon>
        <taxon>Chondrichthyes</taxon>
        <taxon>Elasmobranchii</taxon>
        <taxon>Galeomorphii</taxon>
        <taxon>Galeoidea</taxon>
        <taxon>Orectolobiformes</taxon>
        <taxon>Hemiscylliidae</taxon>
        <taxon>Chiloscyllium</taxon>
    </lineage>
</organism>
<keyword evidence="2" id="KW-1185">Reference proteome</keyword>
<sequence length="67" mass="6957">MDRVGAGEVSDGFRGGDGVGQGWGRGHCWTGFREDAALDGFGEGVVLDEVGERVVLYGVGGWGGVER</sequence>
<proteinExistence type="predicted"/>
<feature type="non-terminal residue" evidence="1">
    <location>
        <position position="67"/>
    </location>
</feature>
<evidence type="ECO:0000313" key="1">
    <source>
        <dbReference type="EMBL" id="GCC40644.1"/>
    </source>
</evidence>
<comment type="caution">
    <text evidence="1">The sequence shown here is derived from an EMBL/GenBank/DDBJ whole genome shotgun (WGS) entry which is preliminary data.</text>
</comment>
<gene>
    <name evidence="1" type="ORF">chiPu_0024880</name>
</gene>
<name>A0A401TDF7_CHIPU</name>
<accession>A0A401TDF7</accession>